<evidence type="ECO:0000313" key="4">
    <source>
        <dbReference type="Proteomes" id="UP001157069"/>
    </source>
</evidence>
<evidence type="ECO:0000256" key="2">
    <source>
        <dbReference type="SAM" id="SignalP"/>
    </source>
</evidence>
<feature type="chain" id="PRO_5045044215" evidence="2">
    <location>
        <begin position="32"/>
        <end position="193"/>
    </location>
</feature>
<keyword evidence="2" id="KW-0732">Signal</keyword>
<feature type="region of interest" description="Disordered" evidence="1">
    <location>
        <begin position="36"/>
        <end position="93"/>
    </location>
</feature>
<gene>
    <name evidence="3" type="ORF">GCM10025869_25160</name>
</gene>
<reference evidence="4" key="1">
    <citation type="journal article" date="2019" name="Int. J. Syst. Evol. Microbiol.">
        <title>The Global Catalogue of Microorganisms (GCM) 10K type strain sequencing project: providing services to taxonomists for standard genome sequencing and annotation.</title>
        <authorList>
            <consortium name="The Broad Institute Genomics Platform"/>
            <consortium name="The Broad Institute Genome Sequencing Center for Infectious Disease"/>
            <person name="Wu L."/>
            <person name="Ma J."/>
        </authorList>
    </citation>
    <scope>NUCLEOTIDE SEQUENCE [LARGE SCALE GENOMIC DNA]</scope>
    <source>
        <strain evidence="4">NBRC 108755</strain>
    </source>
</reference>
<organism evidence="3 4">
    <name type="scientific">Homoserinibacter gongjuensis</name>
    <dbReference type="NCBI Taxonomy" id="1162968"/>
    <lineage>
        <taxon>Bacteria</taxon>
        <taxon>Bacillati</taxon>
        <taxon>Actinomycetota</taxon>
        <taxon>Actinomycetes</taxon>
        <taxon>Micrococcales</taxon>
        <taxon>Microbacteriaceae</taxon>
        <taxon>Homoserinibacter</taxon>
    </lineage>
</organism>
<evidence type="ECO:0000313" key="3">
    <source>
        <dbReference type="EMBL" id="GMA91987.1"/>
    </source>
</evidence>
<name>A0ABQ6JWA5_9MICO</name>
<keyword evidence="4" id="KW-1185">Reference proteome</keyword>
<protein>
    <submittedName>
        <fullName evidence="3">Uncharacterized protein</fullName>
    </submittedName>
</protein>
<feature type="compositionally biased region" description="Low complexity" evidence="1">
    <location>
        <begin position="46"/>
        <end position="55"/>
    </location>
</feature>
<dbReference type="PROSITE" id="PS51257">
    <property type="entry name" value="PROKAR_LIPOPROTEIN"/>
    <property type="match status" value="1"/>
</dbReference>
<comment type="caution">
    <text evidence="3">The sequence shown here is derived from an EMBL/GenBank/DDBJ whole genome shotgun (WGS) entry which is preliminary data.</text>
</comment>
<dbReference type="Proteomes" id="UP001157069">
    <property type="component" value="Unassembled WGS sequence"/>
</dbReference>
<proteinExistence type="predicted"/>
<dbReference type="RefSeq" id="WP_284300583.1">
    <property type="nucleotide sequence ID" value="NZ_BSVA01000001.1"/>
</dbReference>
<dbReference type="EMBL" id="BSVA01000001">
    <property type="protein sequence ID" value="GMA91987.1"/>
    <property type="molecule type" value="Genomic_DNA"/>
</dbReference>
<sequence>MTPSPRPTSPSGVARVLALVAGLSLVAVTLAACGTDPALSEPTNRPTASDTPSAPSDDEESPEPSSKPTGSAHDGGIEGDLADAISSGDTAPIEDYLTEPTRVVIAASEADMQYSAVDAVLALDYVQPGVGTWDFALPASVIDGYRASEYYGDFFPDDVIVGRSDSGAVVAFLPNGALIGTIFMAIDESLITG</sequence>
<evidence type="ECO:0000256" key="1">
    <source>
        <dbReference type="SAM" id="MobiDB-lite"/>
    </source>
</evidence>
<feature type="signal peptide" evidence="2">
    <location>
        <begin position="1"/>
        <end position="31"/>
    </location>
</feature>
<accession>A0ABQ6JWA5</accession>